<evidence type="ECO:0000256" key="1">
    <source>
        <dbReference type="SAM" id="MobiDB-lite"/>
    </source>
</evidence>
<evidence type="ECO:0000313" key="3">
    <source>
        <dbReference type="Proteomes" id="UP001203297"/>
    </source>
</evidence>
<comment type="caution">
    <text evidence="2">The sequence shown here is derived from an EMBL/GenBank/DDBJ whole genome shotgun (WGS) entry which is preliminary data.</text>
</comment>
<name>A0AAD4MH30_9AGAM</name>
<organism evidence="2 3">
    <name type="scientific">Multifurca ochricompacta</name>
    <dbReference type="NCBI Taxonomy" id="376703"/>
    <lineage>
        <taxon>Eukaryota</taxon>
        <taxon>Fungi</taxon>
        <taxon>Dikarya</taxon>
        <taxon>Basidiomycota</taxon>
        <taxon>Agaricomycotina</taxon>
        <taxon>Agaricomycetes</taxon>
        <taxon>Russulales</taxon>
        <taxon>Russulaceae</taxon>
        <taxon>Multifurca</taxon>
    </lineage>
</organism>
<dbReference type="Gene3D" id="1.10.10.1460">
    <property type="match status" value="1"/>
</dbReference>
<feature type="region of interest" description="Disordered" evidence="1">
    <location>
        <begin position="226"/>
        <end position="328"/>
    </location>
</feature>
<sequence>MNPDVISLRAELKSFERFFKAQHGHAPSVNEIKKAGFGTTPTLYSIHIYGSSLPPSTADKYKLYKKLSKLGNATGALPDHPIESPSTPQRARPTISEPPIYIVPKSRAVKTESVSVSNPFSPVKNKQKEATSSSPSGLYGSTNPFVTPPKGAQAILSSHKALSLDPFPPIRALTDVTCPPPQKSIPNSTVSRARKRLRGEPVSPSPVKEKRQRIFTDIPAFSKLGELTVEDSDTDDHAAAEQANSSFVADSPMKPHPKGGAFKLLFEGGASDDITLDGRARSQGLPVNTGLGLLPSKSQRARSMSRSSDSETPSDNHQNLKMKSQKEILRKAARNIGQRSVYTPTALHSQAIRADRMEENSRAITTTKRLLADTESDTLDTLCPSHGPALIPPSPPPPGSNSAYARKGGARVNGSIRKRPKLPEDSVDEDEDNTDVHVKFREWSWQRRGISRATDTPGEDLDPILGLSAHDRPSSPDPTNVDMPDNFEVNLPDDLRRLLAISPSKGQTTRDVNVVRGVLYSERASNYDAQRGGDIWDVGEIGEASDSQAEDDWEGEPVPWETGDL</sequence>
<gene>
    <name evidence="2" type="ORF">B0F90DRAFT_1813572</name>
</gene>
<protein>
    <submittedName>
        <fullName evidence="2">Uncharacterized protein</fullName>
    </submittedName>
</protein>
<reference evidence="2" key="1">
    <citation type="journal article" date="2022" name="New Phytol.">
        <title>Evolutionary transition to the ectomycorrhizal habit in the genomes of a hyperdiverse lineage of mushroom-forming fungi.</title>
        <authorList>
            <person name="Looney B."/>
            <person name="Miyauchi S."/>
            <person name="Morin E."/>
            <person name="Drula E."/>
            <person name="Courty P.E."/>
            <person name="Kohler A."/>
            <person name="Kuo A."/>
            <person name="LaButti K."/>
            <person name="Pangilinan J."/>
            <person name="Lipzen A."/>
            <person name="Riley R."/>
            <person name="Andreopoulos W."/>
            <person name="He G."/>
            <person name="Johnson J."/>
            <person name="Nolan M."/>
            <person name="Tritt A."/>
            <person name="Barry K.W."/>
            <person name="Grigoriev I.V."/>
            <person name="Nagy L.G."/>
            <person name="Hibbett D."/>
            <person name="Henrissat B."/>
            <person name="Matheny P.B."/>
            <person name="Labbe J."/>
            <person name="Martin F.M."/>
        </authorList>
    </citation>
    <scope>NUCLEOTIDE SEQUENCE</scope>
    <source>
        <strain evidence="2">BPL690</strain>
    </source>
</reference>
<feature type="region of interest" description="Disordered" evidence="1">
    <location>
        <begin position="541"/>
        <end position="565"/>
    </location>
</feature>
<evidence type="ECO:0000313" key="2">
    <source>
        <dbReference type="EMBL" id="KAI0308287.1"/>
    </source>
</evidence>
<proteinExistence type="predicted"/>
<feature type="region of interest" description="Disordered" evidence="1">
    <location>
        <begin position="75"/>
        <end position="94"/>
    </location>
</feature>
<feature type="region of interest" description="Disordered" evidence="1">
    <location>
        <begin position="113"/>
        <end position="142"/>
    </location>
</feature>
<keyword evidence="3" id="KW-1185">Reference proteome</keyword>
<feature type="region of interest" description="Disordered" evidence="1">
    <location>
        <begin position="451"/>
        <end position="485"/>
    </location>
</feature>
<feature type="region of interest" description="Disordered" evidence="1">
    <location>
        <begin position="378"/>
        <end position="434"/>
    </location>
</feature>
<feature type="compositionally biased region" description="Pro residues" evidence="1">
    <location>
        <begin position="390"/>
        <end position="399"/>
    </location>
</feature>
<dbReference type="EMBL" id="WTXG01000001">
    <property type="protein sequence ID" value="KAI0308287.1"/>
    <property type="molecule type" value="Genomic_DNA"/>
</dbReference>
<accession>A0AAD4MH30</accession>
<feature type="compositionally biased region" description="Polar residues" evidence="1">
    <location>
        <begin position="296"/>
        <end position="322"/>
    </location>
</feature>
<dbReference type="AlphaFoldDB" id="A0AAD4MH30"/>
<dbReference type="Proteomes" id="UP001203297">
    <property type="component" value="Unassembled WGS sequence"/>
</dbReference>
<feature type="region of interest" description="Disordered" evidence="1">
    <location>
        <begin position="173"/>
        <end position="213"/>
    </location>
</feature>
<feature type="compositionally biased region" description="Polar residues" evidence="1">
    <location>
        <begin position="130"/>
        <end position="142"/>
    </location>
</feature>